<dbReference type="Pfam" id="PF03937">
    <property type="entry name" value="Sdh5"/>
    <property type="match status" value="1"/>
</dbReference>
<dbReference type="InterPro" id="IPR050531">
    <property type="entry name" value="SdhE_FAD_assembly_factor"/>
</dbReference>
<sequence length="94" mass="10954">MSDPLDVRRKRIRFRGWHRGMKEMDLILGIFIDAELENLSAEELGTLEALLEVPDDMLYAWVVGREPVEPVHDTALFKRICDLSHLDGTMFRQK</sequence>
<keyword evidence="7" id="KW-1185">Reference proteome</keyword>
<comment type="similarity">
    <text evidence="2">Belongs to the SdhE FAD assembly factor family.</text>
</comment>
<evidence type="ECO:0000256" key="1">
    <source>
        <dbReference type="ARBA" id="ARBA00004496"/>
    </source>
</evidence>
<gene>
    <name evidence="6" type="ORF">M2A_0446</name>
</gene>
<dbReference type="STRING" id="1333998.M2A_0446"/>
<evidence type="ECO:0000313" key="6">
    <source>
        <dbReference type="EMBL" id="GAK43947.1"/>
    </source>
</evidence>
<dbReference type="eggNOG" id="COG2938">
    <property type="taxonomic scope" value="Bacteria"/>
</dbReference>
<comment type="subcellular location">
    <subcellularLocation>
        <location evidence="1">Cytoplasm</location>
    </subcellularLocation>
</comment>
<evidence type="ECO:0000256" key="2">
    <source>
        <dbReference type="ARBA" id="ARBA00008571"/>
    </source>
</evidence>
<dbReference type="InterPro" id="IPR005631">
    <property type="entry name" value="SDH"/>
</dbReference>
<organism evidence="6 7">
    <name type="scientific">Tepidicaulis marinus</name>
    <dbReference type="NCBI Taxonomy" id="1333998"/>
    <lineage>
        <taxon>Bacteria</taxon>
        <taxon>Pseudomonadati</taxon>
        <taxon>Pseudomonadota</taxon>
        <taxon>Alphaproteobacteria</taxon>
        <taxon>Hyphomicrobiales</taxon>
        <taxon>Parvibaculaceae</taxon>
        <taxon>Tepidicaulis</taxon>
    </lineage>
</organism>
<protein>
    <recommendedName>
        <fullName evidence="3">FAD assembly factor SdhE</fullName>
    </recommendedName>
</protein>
<accession>A0A081B7C9</accession>
<evidence type="ECO:0000313" key="7">
    <source>
        <dbReference type="Proteomes" id="UP000028702"/>
    </source>
</evidence>
<proteinExistence type="inferred from homology"/>
<dbReference type="InterPro" id="IPR036714">
    <property type="entry name" value="SDH_sf"/>
</dbReference>
<dbReference type="EMBL" id="BBIO01000002">
    <property type="protein sequence ID" value="GAK43947.1"/>
    <property type="molecule type" value="Genomic_DNA"/>
</dbReference>
<evidence type="ECO:0000256" key="4">
    <source>
        <dbReference type="ARBA" id="ARBA00022490"/>
    </source>
</evidence>
<keyword evidence="5" id="KW-0143">Chaperone</keyword>
<name>A0A081B7C9_9HYPH</name>
<evidence type="ECO:0000256" key="5">
    <source>
        <dbReference type="ARBA" id="ARBA00023186"/>
    </source>
</evidence>
<comment type="caution">
    <text evidence="6">The sequence shown here is derived from an EMBL/GenBank/DDBJ whole genome shotgun (WGS) entry which is preliminary data.</text>
</comment>
<reference evidence="6 7" key="1">
    <citation type="submission" date="2014-07" db="EMBL/GenBank/DDBJ databases">
        <title>Tepidicaulis marinum gen. nov., sp. nov., a novel marine bacterium denitrifying nitrate to nitrous oxide strictly under microaerobic conditions.</title>
        <authorList>
            <person name="Takeuchi M."/>
            <person name="Yamagishi T."/>
            <person name="Kamagata Y."/>
            <person name="Oshima K."/>
            <person name="Hattori M."/>
            <person name="Katayama T."/>
            <person name="Hanada S."/>
            <person name="Tamaki H."/>
            <person name="Marumo K."/>
            <person name="Maeda H."/>
            <person name="Nedachi M."/>
            <person name="Iwasaki W."/>
            <person name="Suwa Y."/>
            <person name="Sakata S."/>
        </authorList>
    </citation>
    <scope>NUCLEOTIDE SEQUENCE [LARGE SCALE GENOMIC DNA]</scope>
    <source>
        <strain evidence="6 7">MA2</strain>
    </source>
</reference>
<dbReference type="GO" id="GO:0005737">
    <property type="term" value="C:cytoplasm"/>
    <property type="evidence" value="ECO:0007669"/>
    <property type="project" value="UniProtKB-SubCell"/>
</dbReference>
<dbReference type="PANTHER" id="PTHR39585:SF1">
    <property type="entry name" value="FAD ASSEMBLY FACTOR SDHE"/>
    <property type="match status" value="1"/>
</dbReference>
<dbReference type="Gene3D" id="1.10.150.250">
    <property type="entry name" value="Flavinator of succinate dehydrogenase"/>
    <property type="match status" value="1"/>
</dbReference>
<dbReference type="PANTHER" id="PTHR39585">
    <property type="entry name" value="FAD ASSEMBLY FACTOR SDHE"/>
    <property type="match status" value="1"/>
</dbReference>
<dbReference type="AlphaFoldDB" id="A0A081B7C9"/>
<keyword evidence="4" id="KW-0963">Cytoplasm</keyword>
<dbReference type="Proteomes" id="UP000028702">
    <property type="component" value="Unassembled WGS sequence"/>
</dbReference>
<evidence type="ECO:0000256" key="3">
    <source>
        <dbReference type="ARBA" id="ARBA00019418"/>
    </source>
</evidence>
<dbReference type="SUPFAM" id="SSF109910">
    <property type="entry name" value="YgfY-like"/>
    <property type="match status" value="1"/>
</dbReference>